<keyword evidence="2" id="KW-1185">Reference proteome</keyword>
<evidence type="ECO:0000313" key="1">
    <source>
        <dbReference type="EMBL" id="GER30597.1"/>
    </source>
</evidence>
<evidence type="ECO:0000313" key="2">
    <source>
        <dbReference type="Proteomes" id="UP000325081"/>
    </source>
</evidence>
<comment type="caution">
    <text evidence="1">The sequence shown here is derived from an EMBL/GenBank/DDBJ whole genome shotgun (WGS) entry which is preliminary data.</text>
</comment>
<keyword evidence="1" id="KW-0808">Transferase</keyword>
<proteinExistence type="predicted"/>
<protein>
    <submittedName>
        <fullName evidence="1">Protein kinase superfamily protein</fullName>
    </submittedName>
</protein>
<dbReference type="GO" id="GO:0016301">
    <property type="term" value="F:kinase activity"/>
    <property type="evidence" value="ECO:0007669"/>
    <property type="project" value="UniProtKB-KW"/>
</dbReference>
<dbReference type="Proteomes" id="UP000325081">
    <property type="component" value="Unassembled WGS sequence"/>
</dbReference>
<sequence>MPRCVFQDDRVRLLKVSDLMIEGQRGWDVECVVQTFNPFDAGHILKNPNQAERNQRSSHLAWKSWWGDVCGGEKRVYWEERLSLNNWVFNKVRVAERIIVGKAVT</sequence>
<organism evidence="1 2">
    <name type="scientific">Striga asiatica</name>
    <name type="common">Asiatic witchweed</name>
    <name type="synonym">Buchnera asiatica</name>
    <dbReference type="NCBI Taxonomy" id="4170"/>
    <lineage>
        <taxon>Eukaryota</taxon>
        <taxon>Viridiplantae</taxon>
        <taxon>Streptophyta</taxon>
        <taxon>Embryophyta</taxon>
        <taxon>Tracheophyta</taxon>
        <taxon>Spermatophyta</taxon>
        <taxon>Magnoliopsida</taxon>
        <taxon>eudicotyledons</taxon>
        <taxon>Gunneridae</taxon>
        <taxon>Pentapetalae</taxon>
        <taxon>asterids</taxon>
        <taxon>lamiids</taxon>
        <taxon>Lamiales</taxon>
        <taxon>Orobanchaceae</taxon>
        <taxon>Buchnereae</taxon>
        <taxon>Striga</taxon>
    </lineage>
</organism>
<dbReference type="EMBL" id="BKCP01004372">
    <property type="protein sequence ID" value="GER30597.1"/>
    <property type="molecule type" value="Genomic_DNA"/>
</dbReference>
<keyword evidence="1" id="KW-0418">Kinase</keyword>
<dbReference type="AlphaFoldDB" id="A0A5A7PE73"/>
<name>A0A5A7PE73_STRAF</name>
<gene>
    <name evidence="1" type="ORF">STAS_06553</name>
</gene>
<accession>A0A5A7PE73</accession>
<reference evidence="2" key="1">
    <citation type="journal article" date="2019" name="Curr. Biol.">
        <title>Genome Sequence of Striga asiatica Provides Insight into the Evolution of Plant Parasitism.</title>
        <authorList>
            <person name="Yoshida S."/>
            <person name="Kim S."/>
            <person name="Wafula E.K."/>
            <person name="Tanskanen J."/>
            <person name="Kim Y.M."/>
            <person name="Honaas L."/>
            <person name="Yang Z."/>
            <person name="Spallek T."/>
            <person name="Conn C.E."/>
            <person name="Ichihashi Y."/>
            <person name="Cheong K."/>
            <person name="Cui S."/>
            <person name="Der J.P."/>
            <person name="Gundlach H."/>
            <person name="Jiao Y."/>
            <person name="Hori C."/>
            <person name="Ishida J.K."/>
            <person name="Kasahara H."/>
            <person name="Kiba T."/>
            <person name="Kim M.S."/>
            <person name="Koo N."/>
            <person name="Laohavisit A."/>
            <person name="Lee Y.H."/>
            <person name="Lumba S."/>
            <person name="McCourt P."/>
            <person name="Mortimer J.C."/>
            <person name="Mutuku J.M."/>
            <person name="Nomura T."/>
            <person name="Sasaki-Sekimoto Y."/>
            <person name="Seto Y."/>
            <person name="Wang Y."/>
            <person name="Wakatake T."/>
            <person name="Sakakibara H."/>
            <person name="Demura T."/>
            <person name="Yamaguchi S."/>
            <person name="Yoneyama K."/>
            <person name="Manabe R.I."/>
            <person name="Nelson D.C."/>
            <person name="Schulman A.H."/>
            <person name="Timko M.P."/>
            <person name="dePamphilis C.W."/>
            <person name="Choi D."/>
            <person name="Shirasu K."/>
        </authorList>
    </citation>
    <scope>NUCLEOTIDE SEQUENCE [LARGE SCALE GENOMIC DNA]</scope>
    <source>
        <strain evidence="2">cv. UVA1</strain>
    </source>
</reference>